<dbReference type="AlphaFoldDB" id="E6MKH0"/>
<organism evidence="1 2">
    <name type="scientific">Pseudoramibacter alactolyticus ATCC 23263</name>
    <dbReference type="NCBI Taxonomy" id="887929"/>
    <lineage>
        <taxon>Bacteria</taxon>
        <taxon>Bacillati</taxon>
        <taxon>Bacillota</taxon>
        <taxon>Clostridia</taxon>
        <taxon>Eubacteriales</taxon>
        <taxon>Eubacteriaceae</taxon>
        <taxon>Pseudoramibacter</taxon>
    </lineage>
</organism>
<evidence type="ECO:0000313" key="2">
    <source>
        <dbReference type="Proteomes" id="UP000004754"/>
    </source>
</evidence>
<protein>
    <submittedName>
        <fullName evidence="1">Uncharacterized protein</fullName>
    </submittedName>
</protein>
<name>E6MKH0_9FIRM</name>
<feature type="non-terminal residue" evidence="1">
    <location>
        <position position="1"/>
    </location>
</feature>
<reference evidence="1 2" key="1">
    <citation type="submission" date="2010-12" db="EMBL/GenBank/DDBJ databases">
        <authorList>
            <person name="Muzny D."/>
            <person name="Qin X."/>
            <person name="Deng J."/>
            <person name="Jiang H."/>
            <person name="Liu Y."/>
            <person name="Qu J."/>
            <person name="Song X.-Z."/>
            <person name="Zhang L."/>
            <person name="Thornton R."/>
            <person name="Coyle M."/>
            <person name="Francisco L."/>
            <person name="Jackson L."/>
            <person name="Javaid M."/>
            <person name="Korchina V."/>
            <person name="Kovar C."/>
            <person name="Mata R."/>
            <person name="Mathew T."/>
            <person name="Ngo R."/>
            <person name="Nguyen L."/>
            <person name="Nguyen N."/>
            <person name="Okwuonu G."/>
            <person name="Ongeri F."/>
            <person name="Pham C."/>
            <person name="Simmons D."/>
            <person name="Wilczek-Boney K."/>
            <person name="Hale W."/>
            <person name="Jakkamsetti A."/>
            <person name="Pham P."/>
            <person name="Ruth R."/>
            <person name="San Lucas F."/>
            <person name="Warren J."/>
            <person name="Zhang J."/>
            <person name="Zhao Z."/>
            <person name="Zhou C."/>
            <person name="Zhu D."/>
            <person name="Lee S."/>
            <person name="Bess C."/>
            <person name="Blankenburg K."/>
            <person name="Forbes L."/>
            <person name="Fu Q."/>
            <person name="Gubbala S."/>
            <person name="Hirani K."/>
            <person name="Jayaseelan J.C."/>
            <person name="Lara F."/>
            <person name="Munidasa M."/>
            <person name="Palculict T."/>
            <person name="Patil S."/>
            <person name="Pu L.-L."/>
            <person name="Saada N."/>
            <person name="Tang L."/>
            <person name="Weissenberger G."/>
            <person name="Zhu Y."/>
            <person name="Hemphill L."/>
            <person name="Shang Y."/>
            <person name="Youmans B."/>
            <person name="Ayvaz T."/>
            <person name="Ross M."/>
            <person name="Santibanez J."/>
            <person name="Aqrawi P."/>
            <person name="Gross S."/>
            <person name="Joshi V."/>
            <person name="Fowler G."/>
            <person name="Nazareth L."/>
            <person name="Reid J."/>
            <person name="Worley K."/>
            <person name="Petrosino J."/>
            <person name="Highlander S."/>
            <person name="Gibbs R."/>
        </authorList>
    </citation>
    <scope>NUCLEOTIDE SEQUENCE [LARGE SCALE GENOMIC DNA]</scope>
    <source>
        <strain evidence="1 2">ATCC 23263</strain>
    </source>
</reference>
<accession>E6MKH0</accession>
<dbReference type="eggNOG" id="ENOG5034ADI">
    <property type="taxonomic scope" value="Bacteria"/>
</dbReference>
<dbReference type="EMBL" id="AEQN01000063">
    <property type="protein sequence ID" value="EFV00416.1"/>
    <property type="molecule type" value="Genomic_DNA"/>
</dbReference>
<proteinExistence type="predicted"/>
<dbReference type="HOGENOM" id="CLU_3092128_0_0_9"/>
<sequence length="51" mass="5810">GNHIVVTRARPRSFYLSAELDQWLTRQKTIHPEATLKQIISDAVIALAKHD</sequence>
<dbReference type="Proteomes" id="UP000004754">
    <property type="component" value="Unassembled WGS sequence"/>
</dbReference>
<evidence type="ECO:0000313" key="1">
    <source>
        <dbReference type="EMBL" id="EFV00416.1"/>
    </source>
</evidence>
<keyword evidence="2" id="KW-1185">Reference proteome</keyword>
<comment type="caution">
    <text evidence="1">The sequence shown here is derived from an EMBL/GenBank/DDBJ whole genome shotgun (WGS) entry which is preliminary data.</text>
</comment>
<gene>
    <name evidence="1" type="ORF">HMP0721_2506</name>
</gene>